<dbReference type="SUPFAM" id="SSF52833">
    <property type="entry name" value="Thioredoxin-like"/>
    <property type="match status" value="1"/>
</dbReference>
<dbReference type="Proteomes" id="UP000271098">
    <property type="component" value="Unassembled WGS sequence"/>
</dbReference>
<accession>A0A183E3Q6</accession>
<evidence type="ECO:0000256" key="3">
    <source>
        <dbReference type="ARBA" id="ARBA00023002"/>
    </source>
</evidence>
<dbReference type="PANTHER" id="PTHR11592:SF134">
    <property type="entry name" value="PHOSPHOLIPID HYDROPEROXIDE GLUTATHIONE PEROXIDASE"/>
    <property type="match status" value="1"/>
</dbReference>
<keyword evidence="3" id="KW-0560">Oxidoreductase</keyword>
<name>A0A183E3Q6_9BILA</name>
<dbReference type="WBParaSite" id="GPUH_0001561801-mRNA-1">
    <property type="protein sequence ID" value="GPUH_0001561801-mRNA-1"/>
    <property type="gene ID" value="GPUH_0001561801"/>
</dbReference>
<dbReference type="PROSITE" id="PS51355">
    <property type="entry name" value="GLUTATHIONE_PEROXID_3"/>
    <property type="match status" value="1"/>
</dbReference>
<dbReference type="GO" id="GO:0006979">
    <property type="term" value="P:response to oxidative stress"/>
    <property type="evidence" value="ECO:0007669"/>
    <property type="project" value="InterPro"/>
</dbReference>
<sequence length="141" mass="16456">MEEPRTMEEAQTMEEEHRTVHDFSVRGIDGSSVKMDKYRGKPLIIVNIPSERGLISTNYNKLKEVHDLYKDRGLAIAAFPCSHFQSQMYLLGEKAWEKAKLICLFIGNLFFLRLEKLEVYSFRCFLTQYLNGTVFYGCSRQ</sequence>
<dbReference type="Gene3D" id="3.40.30.10">
    <property type="entry name" value="Glutaredoxin"/>
    <property type="match status" value="1"/>
</dbReference>
<evidence type="ECO:0000313" key="5">
    <source>
        <dbReference type="Proteomes" id="UP000271098"/>
    </source>
</evidence>
<dbReference type="OrthoDB" id="446890at2759"/>
<dbReference type="PANTHER" id="PTHR11592">
    <property type="entry name" value="GLUTATHIONE PEROXIDASE"/>
    <property type="match status" value="1"/>
</dbReference>
<organism evidence="6">
    <name type="scientific">Gongylonema pulchrum</name>
    <dbReference type="NCBI Taxonomy" id="637853"/>
    <lineage>
        <taxon>Eukaryota</taxon>
        <taxon>Metazoa</taxon>
        <taxon>Ecdysozoa</taxon>
        <taxon>Nematoda</taxon>
        <taxon>Chromadorea</taxon>
        <taxon>Rhabditida</taxon>
        <taxon>Spirurina</taxon>
        <taxon>Spiruromorpha</taxon>
        <taxon>Spiruroidea</taxon>
        <taxon>Gongylonematidae</taxon>
        <taxon>Gongylonema</taxon>
    </lineage>
</organism>
<proteinExistence type="inferred from homology"/>
<dbReference type="InterPro" id="IPR000889">
    <property type="entry name" value="Glutathione_peroxidase"/>
</dbReference>
<protein>
    <submittedName>
        <fullName evidence="6">Glutathione peroxidase</fullName>
    </submittedName>
</protein>
<reference evidence="6" key="1">
    <citation type="submission" date="2016-06" db="UniProtKB">
        <authorList>
            <consortium name="WormBaseParasite"/>
        </authorList>
    </citation>
    <scope>IDENTIFICATION</scope>
</reference>
<evidence type="ECO:0000256" key="1">
    <source>
        <dbReference type="ARBA" id="ARBA00006926"/>
    </source>
</evidence>
<dbReference type="InterPro" id="IPR036249">
    <property type="entry name" value="Thioredoxin-like_sf"/>
</dbReference>
<dbReference type="EMBL" id="UYRT01082667">
    <property type="protein sequence ID" value="VDN26309.1"/>
    <property type="molecule type" value="Genomic_DNA"/>
</dbReference>
<keyword evidence="5" id="KW-1185">Reference proteome</keyword>
<gene>
    <name evidence="4" type="ORF">GPUH_LOCUS15598</name>
</gene>
<evidence type="ECO:0000313" key="6">
    <source>
        <dbReference type="WBParaSite" id="GPUH_0001561801-mRNA-1"/>
    </source>
</evidence>
<reference evidence="4 5" key="2">
    <citation type="submission" date="2018-11" db="EMBL/GenBank/DDBJ databases">
        <authorList>
            <consortium name="Pathogen Informatics"/>
        </authorList>
    </citation>
    <scope>NUCLEOTIDE SEQUENCE [LARGE SCALE GENOMIC DNA]</scope>
</reference>
<evidence type="ECO:0000313" key="4">
    <source>
        <dbReference type="EMBL" id="VDN26309.1"/>
    </source>
</evidence>
<evidence type="ECO:0000256" key="2">
    <source>
        <dbReference type="ARBA" id="ARBA00022559"/>
    </source>
</evidence>
<dbReference type="GO" id="GO:0004601">
    <property type="term" value="F:peroxidase activity"/>
    <property type="evidence" value="ECO:0007669"/>
    <property type="project" value="UniProtKB-KW"/>
</dbReference>
<comment type="similarity">
    <text evidence="1">Belongs to the glutathione peroxidase family.</text>
</comment>
<dbReference type="AlphaFoldDB" id="A0A183E3Q6"/>
<dbReference type="Pfam" id="PF00255">
    <property type="entry name" value="GSHPx"/>
    <property type="match status" value="1"/>
</dbReference>
<keyword evidence="2" id="KW-0575">Peroxidase</keyword>